<feature type="compositionally biased region" description="Low complexity" evidence="1">
    <location>
        <begin position="158"/>
        <end position="169"/>
    </location>
</feature>
<evidence type="ECO:0008006" key="6">
    <source>
        <dbReference type="Google" id="ProtNLM"/>
    </source>
</evidence>
<feature type="region of interest" description="Disordered" evidence="1">
    <location>
        <begin position="1113"/>
        <end position="1154"/>
    </location>
</feature>
<dbReference type="PROSITE" id="PS50222">
    <property type="entry name" value="EF_HAND_2"/>
    <property type="match status" value="1"/>
</dbReference>
<feature type="region of interest" description="Disordered" evidence="1">
    <location>
        <begin position="263"/>
        <end position="292"/>
    </location>
</feature>
<evidence type="ECO:0000313" key="4">
    <source>
        <dbReference type="EnsemblMetazoa" id="ENSAATROPP008030"/>
    </source>
</evidence>
<dbReference type="GO" id="GO:0005509">
    <property type="term" value="F:calcium ion binding"/>
    <property type="evidence" value="ECO:0007669"/>
    <property type="project" value="InterPro"/>
</dbReference>
<dbReference type="GO" id="GO:0016197">
    <property type="term" value="P:endosomal transport"/>
    <property type="evidence" value="ECO:0007669"/>
    <property type="project" value="TreeGrafter"/>
</dbReference>
<feature type="compositionally biased region" description="Low complexity" evidence="1">
    <location>
        <begin position="1007"/>
        <end position="1026"/>
    </location>
</feature>
<feature type="compositionally biased region" description="Low complexity" evidence="1">
    <location>
        <begin position="603"/>
        <end position="614"/>
    </location>
</feature>
<feature type="region of interest" description="Disordered" evidence="1">
    <location>
        <begin position="201"/>
        <end position="242"/>
    </location>
</feature>
<dbReference type="Proteomes" id="UP000075880">
    <property type="component" value="Unassembled WGS sequence"/>
</dbReference>
<feature type="compositionally biased region" description="Polar residues" evidence="1">
    <location>
        <begin position="277"/>
        <end position="292"/>
    </location>
</feature>
<feature type="region of interest" description="Disordered" evidence="1">
    <location>
        <begin position="831"/>
        <end position="954"/>
    </location>
</feature>
<evidence type="ECO:0000259" key="2">
    <source>
        <dbReference type="PROSITE" id="PS50031"/>
    </source>
</evidence>
<keyword evidence="5" id="KW-1185">Reference proteome</keyword>
<feature type="compositionally biased region" description="Pro residues" evidence="1">
    <location>
        <begin position="894"/>
        <end position="905"/>
    </location>
</feature>
<dbReference type="SMART" id="SM00027">
    <property type="entry name" value="EH"/>
    <property type="match status" value="1"/>
</dbReference>
<feature type="region of interest" description="Disordered" evidence="1">
    <location>
        <begin position="712"/>
        <end position="808"/>
    </location>
</feature>
<evidence type="ECO:0000313" key="5">
    <source>
        <dbReference type="Proteomes" id="UP000075880"/>
    </source>
</evidence>
<dbReference type="InterPro" id="IPR011992">
    <property type="entry name" value="EF-hand-dom_pair"/>
</dbReference>
<evidence type="ECO:0000259" key="3">
    <source>
        <dbReference type="PROSITE" id="PS50222"/>
    </source>
</evidence>
<feature type="region of interest" description="Disordered" evidence="1">
    <location>
        <begin position="532"/>
        <end position="632"/>
    </location>
</feature>
<dbReference type="PROSITE" id="PS50031">
    <property type="entry name" value="EH"/>
    <property type="match status" value="1"/>
</dbReference>
<feature type="compositionally biased region" description="Basic residues" evidence="1">
    <location>
        <begin position="1137"/>
        <end position="1154"/>
    </location>
</feature>
<dbReference type="GO" id="GO:0006897">
    <property type="term" value="P:endocytosis"/>
    <property type="evidence" value="ECO:0007669"/>
    <property type="project" value="TreeGrafter"/>
</dbReference>
<feature type="compositionally biased region" description="Polar residues" evidence="1">
    <location>
        <begin position="831"/>
        <end position="844"/>
    </location>
</feature>
<feature type="compositionally biased region" description="Low complexity" evidence="1">
    <location>
        <begin position="723"/>
        <end position="736"/>
    </location>
</feature>
<dbReference type="CDD" id="cd00052">
    <property type="entry name" value="EH"/>
    <property type="match status" value="1"/>
</dbReference>
<feature type="compositionally biased region" description="Low complexity" evidence="1">
    <location>
        <begin position="876"/>
        <end position="887"/>
    </location>
</feature>
<dbReference type="Gene3D" id="1.10.238.10">
    <property type="entry name" value="EF-hand"/>
    <property type="match status" value="2"/>
</dbReference>
<feature type="compositionally biased region" description="Low complexity" evidence="1">
    <location>
        <begin position="541"/>
        <end position="552"/>
    </location>
</feature>
<feature type="domain" description="EF-hand" evidence="3">
    <location>
        <begin position="378"/>
        <end position="413"/>
    </location>
</feature>
<accession>A0AAG5DB00</accession>
<feature type="domain" description="EH" evidence="2">
    <location>
        <begin position="345"/>
        <end position="434"/>
    </location>
</feature>
<organism evidence="4 5">
    <name type="scientific">Anopheles atroparvus</name>
    <name type="common">European mosquito</name>
    <dbReference type="NCBI Taxonomy" id="41427"/>
    <lineage>
        <taxon>Eukaryota</taxon>
        <taxon>Metazoa</taxon>
        <taxon>Ecdysozoa</taxon>
        <taxon>Arthropoda</taxon>
        <taxon>Hexapoda</taxon>
        <taxon>Insecta</taxon>
        <taxon>Pterygota</taxon>
        <taxon>Neoptera</taxon>
        <taxon>Endopterygota</taxon>
        <taxon>Diptera</taxon>
        <taxon>Nematocera</taxon>
        <taxon>Culicoidea</taxon>
        <taxon>Culicidae</taxon>
        <taxon>Anophelinae</taxon>
        <taxon>Anopheles</taxon>
    </lineage>
</organism>
<dbReference type="InterPro" id="IPR002048">
    <property type="entry name" value="EF_hand_dom"/>
</dbReference>
<dbReference type="GO" id="GO:0005737">
    <property type="term" value="C:cytoplasm"/>
    <property type="evidence" value="ECO:0007669"/>
    <property type="project" value="TreeGrafter"/>
</dbReference>
<feature type="compositionally biased region" description="Pro residues" evidence="1">
    <location>
        <begin position="847"/>
        <end position="857"/>
    </location>
</feature>
<feature type="compositionally biased region" description="Polar residues" evidence="1">
    <location>
        <begin position="213"/>
        <end position="232"/>
    </location>
</feature>
<dbReference type="Pfam" id="PF12763">
    <property type="entry name" value="EH"/>
    <property type="match status" value="1"/>
</dbReference>
<evidence type="ECO:0000256" key="1">
    <source>
        <dbReference type="SAM" id="MobiDB-lite"/>
    </source>
</evidence>
<dbReference type="SUPFAM" id="SSF47473">
    <property type="entry name" value="EF-hand"/>
    <property type="match status" value="1"/>
</dbReference>
<dbReference type="EnsemblMetazoa" id="ENSAATROPT008895">
    <property type="protein sequence ID" value="ENSAATROPP008030"/>
    <property type="gene ID" value="ENSAATROPG007244"/>
</dbReference>
<feature type="region of interest" description="Disordered" evidence="1">
    <location>
        <begin position="999"/>
        <end position="1026"/>
    </location>
</feature>
<dbReference type="AlphaFoldDB" id="A0AAG5DB00"/>
<reference evidence="4" key="1">
    <citation type="submission" date="2024-04" db="UniProtKB">
        <authorList>
            <consortium name="EnsemblMetazoa"/>
        </authorList>
    </citation>
    <scope>IDENTIFICATION</scope>
    <source>
        <strain evidence="4">EBRO</strain>
    </source>
</reference>
<dbReference type="InterPro" id="IPR000261">
    <property type="entry name" value="EH_dom"/>
</dbReference>
<name>A0AAG5DB00_ANOAO</name>
<feature type="region of interest" description="Disordered" evidence="1">
    <location>
        <begin position="145"/>
        <end position="171"/>
    </location>
</feature>
<dbReference type="GO" id="GO:0005886">
    <property type="term" value="C:plasma membrane"/>
    <property type="evidence" value="ECO:0007669"/>
    <property type="project" value="TreeGrafter"/>
</dbReference>
<protein>
    <recommendedName>
        <fullName evidence="6">EF-hand domain-containing protein</fullName>
    </recommendedName>
</protein>
<proteinExistence type="predicted"/>
<dbReference type="PANTHER" id="PTHR11216">
    <property type="entry name" value="EH DOMAIN"/>
    <property type="match status" value="1"/>
</dbReference>
<sequence>MDELSEAELRYYNDLFKICSETEGGGGKIPALKATSLFRSANLSNEIINKRFTRMCTVHPILLDHRMLLSERTLPFSKMVAKITTLAGVPATALHLSRQQFYGCLKLIAAFQASVPLREEILTTSISLPLPQFSWIDPVAGGPPGIDTASGGTGTTGGVSSTIGNSSSVGAGGTLERNNGYVVDMSSRLSATAAVAGKAGGVIGTGAGGSTTQDSSASTGGEMTNSDQPSTDSEVEHNDDPVNMIRGERERHTVGMLKGGAVVTLGSMHPPGGSPEAWSTASDSPTPTNSVAERPWANQTLWQGLVCEEQRQLLGTEEESSDRHSSDEDEQEIDLEYFYQISQTQKEYYLKQFRTIQPDVQGLVSGPVARVFFEKSRIPIDELRHIWQMCDVTRDGALNLAEFTAAMHLVVLRRNNIPVPATLPPCLLPTLLQHSLLQPGAGSGVASGATAAVSGSVGASGAVDGSAAAVGNNGVPERTEPAEADLLHLESDDNVQSSARKRFDAGKDYQRMVPVPDSLAFGKVPVSGGVVGGPVATGHDSPPSVSSATGVSSGTGGSGSVANATKGSSSGSCSSVGGGGAVSSSTTTLVHKTPPNISPPVLTQQQQQAQTKAKQSSDHPVTPPNTKNNKEWNATTKEWTKFMESPTSNVSSPGPKPVNFDLQRTTLAIVSDPQILYPVPIRVTPVGAEAVDNSSLVYGGDIPAATGGSLLVTQTRDDSSPKQQQSSQQQQQQQQQQHHHNTPHQQQQQRDSLTNSGDLRAIQRPQPKKPPSKGVGAIPPPPQRDSGGVGQPSTMATGSVASSNAVHAGTQGNDTMTISLDAAGFAASSAGNTLPSLTKKQSIDQQQPPPPLPPPRPSAHRHTRSSSLDLNKLKLTTSGGTAGMGMAPIGDPLKMPPPPEVPPRVTPTAEQQQQQPGVASEAAGGHHGFADFTHFPSGGSSGTAGHRMAPTGESNNITTIHLDAAGNMTHHSTPRASGSLPKSLVMHQPRNSAFEVYRKPQSNARGSQSPLQAQQPPLLTSRSVESSSAVGATAATALDYDKRISALSDSLRQVRFKSNDPPPVMPDVLKQLKEQNLILLRICSDLSEELLHIQQKREDIRIKIELQEQILGGGSTASGPSSLPVSSTVSTVPSGTHHAHHHAAHVQPHHHANL</sequence>
<feature type="compositionally biased region" description="Low complexity" evidence="1">
    <location>
        <begin position="1117"/>
        <end position="1134"/>
    </location>
</feature>
<dbReference type="PANTHER" id="PTHR11216:SF174">
    <property type="entry name" value="GH06923P"/>
    <property type="match status" value="1"/>
</dbReference>
<feature type="compositionally biased region" description="Polar residues" evidence="1">
    <location>
        <begin position="791"/>
        <end position="808"/>
    </location>
</feature>